<feature type="region of interest" description="Disordered" evidence="1">
    <location>
        <begin position="1"/>
        <end position="94"/>
    </location>
</feature>
<organism evidence="2 3">
    <name type="scientific">Caerostris extrusa</name>
    <name type="common">Bark spider</name>
    <name type="synonym">Caerostris bankana</name>
    <dbReference type="NCBI Taxonomy" id="172846"/>
    <lineage>
        <taxon>Eukaryota</taxon>
        <taxon>Metazoa</taxon>
        <taxon>Ecdysozoa</taxon>
        <taxon>Arthropoda</taxon>
        <taxon>Chelicerata</taxon>
        <taxon>Arachnida</taxon>
        <taxon>Araneae</taxon>
        <taxon>Araneomorphae</taxon>
        <taxon>Entelegynae</taxon>
        <taxon>Araneoidea</taxon>
        <taxon>Araneidae</taxon>
        <taxon>Caerostris</taxon>
    </lineage>
</organism>
<comment type="caution">
    <text evidence="2">The sequence shown here is derived from an EMBL/GenBank/DDBJ whole genome shotgun (WGS) entry which is preliminary data.</text>
</comment>
<evidence type="ECO:0000313" key="2">
    <source>
        <dbReference type="EMBL" id="GIY18720.1"/>
    </source>
</evidence>
<dbReference type="Proteomes" id="UP001054945">
    <property type="component" value="Unassembled WGS sequence"/>
</dbReference>
<reference evidence="2 3" key="1">
    <citation type="submission" date="2021-06" db="EMBL/GenBank/DDBJ databases">
        <title>Caerostris extrusa draft genome.</title>
        <authorList>
            <person name="Kono N."/>
            <person name="Arakawa K."/>
        </authorList>
    </citation>
    <scope>NUCLEOTIDE SEQUENCE [LARGE SCALE GENOMIC DNA]</scope>
</reference>
<gene>
    <name evidence="2" type="ORF">CEXT_453831</name>
</gene>
<dbReference type="AlphaFoldDB" id="A0AAV4RAJ5"/>
<sequence>MHHEVSNNYQLEQLPNGSSPNQNSAKVSSHKNTEDLSCSSGDTKNVENSQSIKNPKNVDNMEVLESVEKETSSYEDSTSLWKASSRRCSSDGAF</sequence>
<feature type="compositionally biased region" description="Polar residues" evidence="1">
    <location>
        <begin position="35"/>
        <end position="54"/>
    </location>
</feature>
<keyword evidence="3" id="KW-1185">Reference proteome</keyword>
<proteinExistence type="predicted"/>
<accession>A0AAV4RAJ5</accession>
<name>A0AAV4RAJ5_CAEEX</name>
<evidence type="ECO:0000313" key="3">
    <source>
        <dbReference type="Proteomes" id="UP001054945"/>
    </source>
</evidence>
<evidence type="ECO:0000256" key="1">
    <source>
        <dbReference type="SAM" id="MobiDB-lite"/>
    </source>
</evidence>
<dbReference type="EMBL" id="BPLR01007666">
    <property type="protein sequence ID" value="GIY18720.1"/>
    <property type="molecule type" value="Genomic_DNA"/>
</dbReference>
<feature type="compositionally biased region" description="Polar residues" evidence="1">
    <location>
        <begin position="1"/>
        <end position="27"/>
    </location>
</feature>
<protein>
    <submittedName>
        <fullName evidence="2">Uncharacterized protein</fullName>
    </submittedName>
</protein>